<evidence type="ECO:0000256" key="4">
    <source>
        <dbReference type="ARBA" id="ARBA00023163"/>
    </source>
</evidence>
<keyword evidence="7" id="KW-1185">Reference proteome</keyword>
<keyword evidence="4" id="KW-0804">Transcription</keyword>
<dbReference type="InterPro" id="IPR005119">
    <property type="entry name" value="LysR_subst-bd"/>
</dbReference>
<dbReference type="Gene3D" id="3.40.190.10">
    <property type="entry name" value="Periplasmic binding protein-like II"/>
    <property type="match status" value="2"/>
</dbReference>
<evidence type="ECO:0000313" key="7">
    <source>
        <dbReference type="Proteomes" id="UP000564806"/>
    </source>
</evidence>
<feature type="domain" description="HTH lysR-type" evidence="5">
    <location>
        <begin position="1"/>
        <end position="58"/>
    </location>
</feature>
<reference evidence="6" key="1">
    <citation type="submission" date="2020-06" db="EMBL/GenBank/DDBJ databases">
        <title>Paenibacillus sp. nov., isolated from soil.</title>
        <authorList>
            <person name="Seo Y.L."/>
        </authorList>
    </citation>
    <scope>NUCLEOTIDE SEQUENCE [LARGE SCALE GENOMIC DNA]</scope>
    <source>
        <strain evidence="6">JW14</strain>
    </source>
</reference>
<dbReference type="Gene3D" id="1.10.10.10">
    <property type="entry name" value="Winged helix-like DNA-binding domain superfamily/Winged helix DNA-binding domain"/>
    <property type="match status" value="1"/>
</dbReference>
<keyword evidence="2" id="KW-0805">Transcription regulation</keyword>
<protein>
    <submittedName>
        <fullName evidence="6">LysR family transcriptional regulator</fullName>
    </submittedName>
</protein>
<dbReference type="RefSeq" id="WP_175372483.1">
    <property type="nucleotide sequence ID" value="NZ_JABWCS010000212.1"/>
</dbReference>
<gene>
    <name evidence="6" type="ORF">HPT30_16675</name>
</gene>
<organism evidence="6 7">
    <name type="scientific">Paenibacillus agri</name>
    <dbReference type="NCBI Taxonomy" id="2744309"/>
    <lineage>
        <taxon>Bacteria</taxon>
        <taxon>Bacillati</taxon>
        <taxon>Bacillota</taxon>
        <taxon>Bacilli</taxon>
        <taxon>Bacillales</taxon>
        <taxon>Paenibacillaceae</taxon>
        <taxon>Paenibacillus</taxon>
    </lineage>
</organism>
<dbReference type="GO" id="GO:0032993">
    <property type="term" value="C:protein-DNA complex"/>
    <property type="evidence" value="ECO:0007669"/>
    <property type="project" value="TreeGrafter"/>
</dbReference>
<evidence type="ECO:0000256" key="2">
    <source>
        <dbReference type="ARBA" id="ARBA00023015"/>
    </source>
</evidence>
<dbReference type="CDD" id="cd05466">
    <property type="entry name" value="PBP2_LTTR_substrate"/>
    <property type="match status" value="1"/>
</dbReference>
<dbReference type="InterPro" id="IPR036390">
    <property type="entry name" value="WH_DNA-bd_sf"/>
</dbReference>
<keyword evidence="3" id="KW-0238">DNA-binding</keyword>
<dbReference type="InterPro" id="IPR000847">
    <property type="entry name" value="LysR_HTH_N"/>
</dbReference>
<dbReference type="InterPro" id="IPR036388">
    <property type="entry name" value="WH-like_DNA-bd_sf"/>
</dbReference>
<dbReference type="FunFam" id="1.10.10.10:FF:000001">
    <property type="entry name" value="LysR family transcriptional regulator"/>
    <property type="match status" value="1"/>
</dbReference>
<dbReference type="Pfam" id="PF03466">
    <property type="entry name" value="LysR_substrate"/>
    <property type="match status" value="1"/>
</dbReference>
<proteinExistence type="inferred from homology"/>
<dbReference type="PANTHER" id="PTHR30346">
    <property type="entry name" value="TRANSCRIPTIONAL DUAL REGULATOR HCAR-RELATED"/>
    <property type="match status" value="1"/>
</dbReference>
<evidence type="ECO:0000313" key="6">
    <source>
        <dbReference type="EMBL" id="NUU61981.1"/>
    </source>
</evidence>
<sequence>MKLQQFKYAVEIADKSSFSEAARSLFISQPSLSNAIKELEEEINLPIFIRTHKGVSVTKEGAEFLSYARQMLEHYQLMEEKYLHSKPAKQHFSVSTQHFTFAINAFVNLIKDYGADEYEFTIRETKTYDIIEDVRSLRSEIGVLYINTFNARIILKNLKENDLVFSVLFTARPHIFISTQNPLAQRTSVTIEDLEEYPYLSFEQGDNNSFYFSEEILSNLERKKSITVTDRAAIVNLLIGLNAYTISTGIIGEEIHGDDFIAIPLEVDEEIQIGTIRHKNMNLSRLGERYLEELQRMVKDLV</sequence>
<dbReference type="SUPFAM" id="SSF46785">
    <property type="entry name" value="Winged helix' DNA-binding domain"/>
    <property type="match status" value="1"/>
</dbReference>
<dbReference type="PRINTS" id="PR00039">
    <property type="entry name" value="HTHLYSR"/>
</dbReference>
<dbReference type="SUPFAM" id="SSF53850">
    <property type="entry name" value="Periplasmic binding protein-like II"/>
    <property type="match status" value="1"/>
</dbReference>
<accession>A0A850EVS9</accession>
<dbReference type="PROSITE" id="PS50931">
    <property type="entry name" value="HTH_LYSR"/>
    <property type="match status" value="1"/>
</dbReference>
<dbReference type="Proteomes" id="UP000564806">
    <property type="component" value="Unassembled WGS sequence"/>
</dbReference>
<name>A0A850EVS9_9BACL</name>
<evidence type="ECO:0000256" key="1">
    <source>
        <dbReference type="ARBA" id="ARBA00009437"/>
    </source>
</evidence>
<comment type="similarity">
    <text evidence="1">Belongs to the LysR transcriptional regulatory family.</text>
</comment>
<evidence type="ECO:0000256" key="3">
    <source>
        <dbReference type="ARBA" id="ARBA00023125"/>
    </source>
</evidence>
<dbReference type="Pfam" id="PF00126">
    <property type="entry name" value="HTH_1"/>
    <property type="match status" value="1"/>
</dbReference>
<dbReference type="EMBL" id="JABWCS010000212">
    <property type="protein sequence ID" value="NUU61981.1"/>
    <property type="molecule type" value="Genomic_DNA"/>
</dbReference>
<comment type="caution">
    <text evidence="6">The sequence shown here is derived from an EMBL/GenBank/DDBJ whole genome shotgun (WGS) entry which is preliminary data.</text>
</comment>
<dbReference type="GO" id="GO:0003700">
    <property type="term" value="F:DNA-binding transcription factor activity"/>
    <property type="evidence" value="ECO:0007669"/>
    <property type="project" value="InterPro"/>
</dbReference>
<dbReference type="GO" id="GO:0003677">
    <property type="term" value="F:DNA binding"/>
    <property type="evidence" value="ECO:0007669"/>
    <property type="project" value="UniProtKB-KW"/>
</dbReference>
<dbReference type="AlphaFoldDB" id="A0A850EVS9"/>
<evidence type="ECO:0000259" key="5">
    <source>
        <dbReference type="PROSITE" id="PS50931"/>
    </source>
</evidence>
<dbReference type="PANTHER" id="PTHR30346:SF0">
    <property type="entry name" value="HCA OPERON TRANSCRIPTIONAL ACTIVATOR HCAR"/>
    <property type="match status" value="1"/>
</dbReference>